<proteinExistence type="inferred from homology"/>
<evidence type="ECO:0000256" key="1">
    <source>
        <dbReference type="ARBA" id="ARBA00004442"/>
    </source>
</evidence>
<dbReference type="InterPro" id="IPR033985">
    <property type="entry name" value="SusD-like_N"/>
</dbReference>
<dbReference type="CDD" id="cd08977">
    <property type="entry name" value="SusD"/>
    <property type="match status" value="1"/>
</dbReference>
<dbReference type="Gene3D" id="1.25.40.390">
    <property type="match status" value="1"/>
</dbReference>
<evidence type="ECO:0000256" key="4">
    <source>
        <dbReference type="ARBA" id="ARBA00023136"/>
    </source>
</evidence>
<keyword evidence="3 6" id="KW-0732">Signal</keyword>
<feature type="domain" description="RagB/SusD" evidence="7">
    <location>
        <begin position="284"/>
        <end position="561"/>
    </location>
</feature>
<comment type="subcellular location">
    <subcellularLocation>
        <location evidence="1">Cell outer membrane</location>
    </subcellularLocation>
</comment>
<evidence type="ECO:0000256" key="2">
    <source>
        <dbReference type="ARBA" id="ARBA00006275"/>
    </source>
</evidence>
<dbReference type="SUPFAM" id="SSF48452">
    <property type="entry name" value="TPR-like"/>
    <property type="match status" value="1"/>
</dbReference>
<evidence type="ECO:0000256" key="6">
    <source>
        <dbReference type="SAM" id="SignalP"/>
    </source>
</evidence>
<dbReference type="PROSITE" id="PS51257">
    <property type="entry name" value="PROKAR_LIPOPROTEIN"/>
    <property type="match status" value="1"/>
</dbReference>
<organism evidence="9 10">
    <name type="scientific">Bacteroides luti</name>
    <dbReference type="NCBI Taxonomy" id="1297750"/>
    <lineage>
        <taxon>Bacteria</taxon>
        <taxon>Pseudomonadati</taxon>
        <taxon>Bacteroidota</taxon>
        <taxon>Bacteroidia</taxon>
        <taxon>Bacteroidales</taxon>
        <taxon>Bacteroidaceae</taxon>
        <taxon>Bacteroides</taxon>
    </lineage>
</organism>
<evidence type="ECO:0000256" key="3">
    <source>
        <dbReference type="ARBA" id="ARBA00022729"/>
    </source>
</evidence>
<dbReference type="Pfam" id="PF07980">
    <property type="entry name" value="SusD_RagB"/>
    <property type="match status" value="1"/>
</dbReference>
<dbReference type="RefSeq" id="WP_073403590.1">
    <property type="nucleotide sequence ID" value="NZ_FQTV01000018.1"/>
</dbReference>
<evidence type="ECO:0000256" key="5">
    <source>
        <dbReference type="ARBA" id="ARBA00023237"/>
    </source>
</evidence>
<name>A0A1M5FVX0_9BACE</name>
<feature type="signal peptide" evidence="6">
    <location>
        <begin position="1"/>
        <end position="20"/>
    </location>
</feature>
<dbReference type="Pfam" id="PF14322">
    <property type="entry name" value="SusD-like_3"/>
    <property type="match status" value="1"/>
</dbReference>
<dbReference type="InterPro" id="IPR012944">
    <property type="entry name" value="SusD_RagB_dom"/>
</dbReference>
<dbReference type="Proteomes" id="UP000184509">
    <property type="component" value="Unassembled WGS sequence"/>
</dbReference>
<dbReference type="OrthoDB" id="5694214at2"/>
<keyword evidence="10" id="KW-1185">Reference proteome</keyword>
<protein>
    <submittedName>
        <fullName evidence="9">Starch-binding associating with outer membrane</fullName>
    </submittedName>
</protein>
<reference evidence="9 10" key="1">
    <citation type="submission" date="2016-11" db="EMBL/GenBank/DDBJ databases">
        <authorList>
            <person name="Jaros S."/>
            <person name="Januszkiewicz K."/>
            <person name="Wedrychowicz H."/>
        </authorList>
    </citation>
    <scope>NUCLEOTIDE SEQUENCE [LARGE SCALE GENOMIC DNA]</scope>
    <source>
        <strain evidence="9 10">DSM 26991</strain>
    </source>
</reference>
<evidence type="ECO:0000259" key="8">
    <source>
        <dbReference type="Pfam" id="PF14322"/>
    </source>
</evidence>
<accession>A0A1M5FVX0</accession>
<gene>
    <name evidence="9" type="ORF">SAMN05444405_11824</name>
</gene>
<dbReference type="GO" id="GO:0009279">
    <property type="term" value="C:cell outer membrane"/>
    <property type="evidence" value="ECO:0007669"/>
    <property type="project" value="UniProtKB-SubCell"/>
</dbReference>
<dbReference type="STRING" id="1297750.SAMN05444405_11824"/>
<evidence type="ECO:0000313" key="9">
    <source>
        <dbReference type="EMBL" id="SHF95697.1"/>
    </source>
</evidence>
<dbReference type="AlphaFoldDB" id="A0A1M5FVX0"/>
<evidence type="ECO:0000259" key="7">
    <source>
        <dbReference type="Pfam" id="PF07980"/>
    </source>
</evidence>
<feature type="chain" id="PRO_5012070209" evidence="6">
    <location>
        <begin position="21"/>
        <end position="565"/>
    </location>
</feature>
<keyword evidence="5" id="KW-0998">Cell outer membrane</keyword>
<keyword evidence="4" id="KW-0472">Membrane</keyword>
<dbReference type="EMBL" id="FQTV01000018">
    <property type="protein sequence ID" value="SHF95697.1"/>
    <property type="molecule type" value="Genomic_DNA"/>
</dbReference>
<dbReference type="InterPro" id="IPR011990">
    <property type="entry name" value="TPR-like_helical_dom_sf"/>
</dbReference>
<evidence type="ECO:0000313" key="10">
    <source>
        <dbReference type="Proteomes" id="UP000184509"/>
    </source>
</evidence>
<comment type="similarity">
    <text evidence="2">Belongs to the SusD family.</text>
</comment>
<sequence length="565" mass="64696">MKKIYICAAMMMAGIFSSCTDILDQSPLNSYTDSAIWGDLALSETFLNDQYNSVEAETQKGSRFASYTEEVYQMHKYGTESIQQGLLSPDQSNIGWDGSTWNPWSFYFKAIRNTNIFLENIGRVPATGEENIKWKNEQIGQAYFLRGFFYCQLYSLFGEVPLIKNSFGLNDDFTKQVRVPKDDVAEYIVSQCDSAAMYLPVKYSDDSDLGRATKGAALALKARTLLYAASPLFGTPSQAKWKKASDANKAVIDLKDESGAPAYYLQDVSTSEDYANLFIDSQNPEVIFEKLYNIQGEGAYNNSYLFQTPCGTGSGFNGWGNFQATQEIVDQFEMANGAPYVRGSEKENPYVNRDLRFAATIFTDGSTWGYRADEREVECFFGAEEGVPNGKDSRRGDSWWNGTQTGYYIRKFLDRNYDTYATDAPSTPYFMFRLAEFYLNYAECQIELGNTPEAVEYINKIRRRVHMPDITGDNIVAKYRHERQIELVFEGQRWFDIRRWMIIEDIYSKPVTGMIIWKHSDGSKTYELNPEPIEYRTFHAPKNYWLPIPRSELRKAPQLDPAPYQ</sequence>
<feature type="domain" description="SusD-like N-terminal" evidence="8">
    <location>
        <begin position="24"/>
        <end position="225"/>
    </location>
</feature>